<dbReference type="KEGG" id="mgod:E7746_05245"/>
<dbReference type="InterPro" id="IPR005185">
    <property type="entry name" value="YccF"/>
</dbReference>
<keyword evidence="1" id="KW-0472">Membrane</keyword>
<dbReference type="Proteomes" id="UP000297031">
    <property type="component" value="Chromosome"/>
</dbReference>
<sequence>MNLFLNIIWIVFGGFVIAIEYIVSSVAMMLTIIGIPFGLQTLKLALVALTPFGTRVESSPTSNGCISLLMNVIWWFVGGIPIALTHLGFGLLFCITIIGIPFGIQHFKLAGLAFTPFGKTIINY</sequence>
<dbReference type="PANTHER" id="PTHR42903:SF1">
    <property type="entry name" value="INNER MEMBRANE PROTEIN YCCF"/>
    <property type="match status" value="1"/>
</dbReference>
<accession>A0A4P7VG10</accession>
<evidence type="ECO:0000313" key="4">
    <source>
        <dbReference type="Proteomes" id="UP000297031"/>
    </source>
</evidence>
<evidence type="ECO:0000259" key="2">
    <source>
        <dbReference type="Pfam" id="PF03733"/>
    </source>
</evidence>
<dbReference type="GO" id="GO:0005886">
    <property type="term" value="C:plasma membrane"/>
    <property type="evidence" value="ECO:0007669"/>
    <property type="project" value="TreeGrafter"/>
</dbReference>
<dbReference type="OrthoDB" id="9790567at2"/>
<proteinExistence type="predicted"/>
<evidence type="ECO:0000256" key="1">
    <source>
        <dbReference type="SAM" id="Phobius"/>
    </source>
</evidence>
<dbReference type="InterPro" id="IPR052937">
    <property type="entry name" value="Inner_membrane_protein"/>
</dbReference>
<evidence type="ECO:0000313" key="3">
    <source>
        <dbReference type="EMBL" id="QCD35340.1"/>
    </source>
</evidence>
<dbReference type="AlphaFoldDB" id="A0A4P7VG10"/>
<dbReference type="PANTHER" id="PTHR42903">
    <property type="entry name" value="INNER MEMBRANE PROTEIN YCCF"/>
    <property type="match status" value="1"/>
</dbReference>
<dbReference type="NCBIfam" id="NF008740">
    <property type="entry name" value="PRK11770.1-2"/>
    <property type="match status" value="1"/>
</dbReference>
<dbReference type="Pfam" id="PF03733">
    <property type="entry name" value="YccF"/>
    <property type="match status" value="2"/>
</dbReference>
<keyword evidence="1" id="KW-0812">Transmembrane</keyword>
<reference evidence="3 4" key="1">
    <citation type="submission" date="2019-02" db="EMBL/GenBank/DDBJ databases">
        <title>Isolation and identification of novel species under the genus Muribaculum.</title>
        <authorList>
            <person name="Miyake S."/>
            <person name="Ding Y."/>
            <person name="Low A."/>
            <person name="Soh M."/>
            <person name="Seedorf H."/>
        </authorList>
    </citation>
    <scope>NUCLEOTIDE SEQUENCE [LARGE SCALE GENOMIC DNA]</scope>
    <source>
        <strain evidence="3 4">TLL-A4</strain>
    </source>
</reference>
<dbReference type="EMBL" id="CP039393">
    <property type="protein sequence ID" value="QCD35340.1"/>
    <property type="molecule type" value="Genomic_DNA"/>
</dbReference>
<keyword evidence="1" id="KW-1133">Transmembrane helix</keyword>
<feature type="domain" description="Inner membrane component" evidence="2">
    <location>
        <begin position="69"/>
        <end position="119"/>
    </location>
</feature>
<feature type="transmembrane region" description="Helical" evidence="1">
    <location>
        <begin position="72"/>
        <end position="100"/>
    </location>
</feature>
<protein>
    <submittedName>
        <fullName evidence="3">YccF domain-containing protein</fullName>
    </submittedName>
</protein>
<organism evidence="3 4">
    <name type="scientific">Muribaculum gordoncarteri</name>
    <dbReference type="NCBI Taxonomy" id="2530390"/>
    <lineage>
        <taxon>Bacteria</taxon>
        <taxon>Pseudomonadati</taxon>
        <taxon>Bacteroidota</taxon>
        <taxon>Bacteroidia</taxon>
        <taxon>Bacteroidales</taxon>
        <taxon>Muribaculaceae</taxon>
        <taxon>Muribaculum</taxon>
    </lineage>
</organism>
<dbReference type="InterPro" id="IPR031308">
    <property type="entry name" value="UCP028777"/>
</dbReference>
<gene>
    <name evidence="3" type="ORF">E7746_05245</name>
</gene>
<dbReference type="PIRSF" id="PIRSF028777">
    <property type="entry name" value="UCP028777"/>
    <property type="match status" value="1"/>
</dbReference>
<dbReference type="RefSeq" id="WP_123396642.1">
    <property type="nucleotide sequence ID" value="NZ_CANQMU010000001.1"/>
</dbReference>
<keyword evidence="4" id="KW-1185">Reference proteome</keyword>
<name>A0A4P7VG10_9BACT</name>
<feature type="domain" description="Inner membrane component" evidence="2">
    <location>
        <begin position="4"/>
        <end position="53"/>
    </location>
</feature>
<feature type="transmembrane region" description="Helical" evidence="1">
    <location>
        <begin position="6"/>
        <end position="23"/>
    </location>
</feature>